<evidence type="ECO:0000313" key="6">
    <source>
        <dbReference type="EMBL" id="KAA2234657.1"/>
    </source>
</evidence>
<dbReference type="GO" id="GO:0015697">
    <property type="term" value="P:quaternary ammonium group transport"/>
    <property type="evidence" value="ECO:0007669"/>
    <property type="project" value="UniProtKB-ARBA"/>
</dbReference>
<dbReference type="GO" id="GO:0043190">
    <property type="term" value="C:ATP-binding cassette (ABC) transporter complex"/>
    <property type="evidence" value="ECO:0007669"/>
    <property type="project" value="InterPro"/>
</dbReference>
<evidence type="ECO:0000256" key="3">
    <source>
        <dbReference type="ARBA" id="ARBA00022741"/>
    </source>
</evidence>
<dbReference type="PANTHER" id="PTHR42781:SF4">
    <property type="entry name" value="SPERMIDINE_PUTRESCINE IMPORT ATP-BINDING PROTEIN POTA"/>
    <property type="match status" value="1"/>
</dbReference>
<protein>
    <submittedName>
        <fullName evidence="6">ABC transporter ATP-binding protein</fullName>
    </submittedName>
</protein>
<dbReference type="AlphaFoldDB" id="A0A5B2V8V1"/>
<dbReference type="EMBL" id="VUOA01000045">
    <property type="protein sequence ID" value="KAA2234657.1"/>
    <property type="molecule type" value="Genomic_DNA"/>
</dbReference>
<dbReference type="InterPro" id="IPR003439">
    <property type="entry name" value="ABC_transporter-like_ATP-bd"/>
</dbReference>
<evidence type="ECO:0000256" key="4">
    <source>
        <dbReference type="ARBA" id="ARBA00022840"/>
    </source>
</evidence>
<dbReference type="SUPFAM" id="SSF50331">
    <property type="entry name" value="MOP-like"/>
    <property type="match status" value="1"/>
</dbReference>
<keyword evidence="2" id="KW-0813">Transport</keyword>
<dbReference type="InterPro" id="IPR008995">
    <property type="entry name" value="Mo/tungstate-bd_C_term_dom"/>
</dbReference>
<dbReference type="PROSITE" id="PS00211">
    <property type="entry name" value="ABC_TRANSPORTER_1"/>
    <property type="match status" value="1"/>
</dbReference>
<accession>A0A5B2V8V1</accession>
<keyword evidence="3" id="KW-0547">Nucleotide-binding</keyword>
<dbReference type="SMART" id="SM00382">
    <property type="entry name" value="AAA"/>
    <property type="match status" value="1"/>
</dbReference>
<dbReference type="OrthoDB" id="9802264at2"/>
<dbReference type="Gene3D" id="3.40.50.300">
    <property type="entry name" value="P-loop containing nucleotide triphosphate hydrolases"/>
    <property type="match status" value="1"/>
</dbReference>
<organism evidence="6 7">
    <name type="scientific">Salinarimonas soli</name>
    <dbReference type="NCBI Taxonomy" id="1638099"/>
    <lineage>
        <taxon>Bacteria</taxon>
        <taxon>Pseudomonadati</taxon>
        <taxon>Pseudomonadota</taxon>
        <taxon>Alphaproteobacteria</taxon>
        <taxon>Hyphomicrobiales</taxon>
        <taxon>Salinarimonadaceae</taxon>
        <taxon>Salinarimonas</taxon>
    </lineage>
</organism>
<evidence type="ECO:0000259" key="5">
    <source>
        <dbReference type="PROSITE" id="PS50893"/>
    </source>
</evidence>
<dbReference type="GO" id="GO:0016887">
    <property type="term" value="F:ATP hydrolysis activity"/>
    <property type="evidence" value="ECO:0007669"/>
    <property type="project" value="InterPro"/>
</dbReference>
<dbReference type="PROSITE" id="PS50893">
    <property type="entry name" value="ABC_TRANSPORTER_2"/>
    <property type="match status" value="1"/>
</dbReference>
<sequence>MPRHAPASIEFRSVTKRYGTVTAVDDVSFTIEPGTLVTLLGPSGCGKTTTLRLIAGLEIASAGEILIGGRDVTTQAAADRNVSMVFQSYALFPHMSVLDNVAYGPKVQGLGRARAHALALEKLELVGLSGLGNRSPSELSGGQQQRVAVARALVLEPEVLLFDEPLSNLDAKLRRRVRDDIRDLQQRLNLTVAYVTHDQEEALAVSDRIIVMSNARIAQSGTPRELYEEPASVFVADFIGNANLLPGDLLREEGDRAVIQVGALTIDLPRRGASRGPVTVAVRPDAIRLHGTQPSSPAIQAQVAKAAYLGGHVEYTVGSALGELFAVDRTDRTPMPVGAPVWISFADRDVTVVPR</sequence>
<reference evidence="6 7" key="2">
    <citation type="submission" date="2019-09" db="EMBL/GenBank/DDBJ databases">
        <authorList>
            <person name="Jin C."/>
        </authorList>
    </citation>
    <scope>NUCLEOTIDE SEQUENCE [LARGE SCALE GENOMIC DNA]</scope>
    <source>
        <strain evidence="6 7">BN140002</strain>
    </source>
</reference>
<dbReference type="PANTHER" id="PTHR42781">
    <property type="entry name" value="SPERMIDINE/PUTRESCINE IMPORT ATP-BINDING PROTEIN POTA"/>
    <property type="match status" value="1"/>
</dbReference>
<dbReference type="InterPro" id="IPR013611">
    <property type="entry name" value="Transp-assoc_OB_typ2"/>
</dbReference>
<dbReference type="Proteomes" id="UP000323142">
    <property type="component" value="Unassembled WGS sequence"/>
</dbReference>
<comment type="similarity">
    <text evidence="1">Belongs to the ABC transporter superfamily.</text>
</comment>
<dbReference type="Pfam" id="PF08402">
    <property type="entry name" value="TOBE_2"/>
    <property type="match status" value="1"/>
</dbReference>
<reference evidence="6 7" key="1">
    <citation type="submission" date="2019-09" db="EMBL/GenBank/DDBJ databases">
        <title>Salinarimonas rosea gen. nov., sp. nov., a new member of the a-2 subgroup of the Proteobacteria.</title>
        <authorList>
            <person name="Liu J."/>
        </authorList>
    </citation>
    <scope>NUCLEOTIDE SEQUENCE [LARGE SCALE GENOMIC DNA]</scope>
    <source>
        <strain evidence="6 7">BN140002</strain>
    </source>
</reference>
<evidence type="ECO:0000256" key="1">
    <source>
        <dbReference type="ARBA" id="ARBA00005417"/>
    </source>
</evidence>
<dbReference type="GO" id="GO:0005524">
    <property type="term" value="F:ATP binding"/>
    <property type="evidence" value="ECO:0007669"/>
    <property type="project" value="UniProtKB-KW"/>
</dbReference>
<dbReference type="InterPro" id="IPR017871">
    <property type="entry name" value="ABC_transporter-like_CS"/>
</dbReference>
<keyword evidence="7" id="KW-1185">Reference proteome</keyword>
<dbReference type="Gene3D" id="2.40.50.100">
    <property type="match status" value="1"/>
</dbReference>
<dbReference type="GO" id="GO:0022857">
    <property type="term" value="F:transmembrane transporter activity"/>
    <property type="evidence" value="ECO:0007669"/>
    <property type="project" value="InterPro"/>
</dbReference>
<dbReference type="Pfam" id="PF00005">
    <property type="entry name" value="ABC_tran"/>
    <property type="match status" value="1"/>
</dbReference>
<evidence type="ECO:0000313" key="7">
    <source>
        <dbReference type="Proteomes" id="UP000323142"/>
    </source>
</evidence>
<dbReference type="InterPro" id="IPR027417">
    <property type="entry name" value="P-loop_NTPase"/>
</dbReference>
<keyword evidence="4 6" id="KW-0067">ATP-binding</keyword>
<comment type="caution">
    <text evidence="6">The sequence shown here is derived from an EMBL/GenBank/DDBJ whole genome shotgun (WGS) entry which is preliminary data.</text>
</comment>
<dbReference type="FunFam" id="3.40.50.300:FF:000425">
    <property type="entry name" value="Probable ABC transporter, ATP-binding subunit"/>
    <property type="match status" value="1"/>
</dbReference>
<dbReference type="SUPFAM" id="SSF52540">
    <property type="entry name" value="P-loop containing nucleoside triphosphate hydrolases"/>
    <property type="match status" value="1"/>
</dbReference>
<feature type="domain" description="ABC transporter" evidence="5">
    <location>
        <begin position="9"/>
        <end position="239"/>
    </location>
</feature>
<name>A0A5B2V8V1_9HYPH</name>
<dbReference type="RefSeq" id="WP_149821976.1">
    <property type="nucleotide sequence ID" value="NZ_VUOA01000045.1"/>
</dbReference>
<gene>
    <name evidence="6" type="ORF">F0L46_23105</name>
</gene>
<evidence type="ECO:0000256" key="2">
    <source>
        <dbReference type="ARBA" id="ARBA00022448"/>
    </source>
</evidence>
<dbReference type="InterPro" id="IPR003593">
    <property type="entry name" value="AAA+_ATPase"/>
</dbReference>
<proteinExistence type="inferred from homology"/>
<dbReference type="InterPro" id="IPR050093">
    <property type="entry name" value="ABC_SmlMolc_Importer"/>
</dbReference>